<evidence type="ECO:0000313" key="5">
    <source>
        <dbReference type="EMBL" id="MFC7381259.1"/>
    </source>
</evidence>
<accession>A0ABW2NWP8</accession>
<proteinExistence type="inferred from homology"/>
<dbReference type="SUPFAM" id="SSF51905">
    <property type="entry name" value="FAD/NAD(P)-binding domain"/>
    <property type="match status" value="1"/>
</dbReference>
<dbReference type="GO" id="GO:0004497">
    <property type="term" value="F:monooxygenase activity"/>
    <property type="evidence" value="ECO:0007669"/>
    <property type="project" value="UniProtKB-KW"/>
</dbReference>
<dbReference type="Gene3D" id="3.50.50.60">
    <property type="entry name" value="FAD/NAD(P)-binding domain"/>
    <property type="match status" value="2"/>
</dbReference>
<name>A0ABW2NWP8_9ACTN</name>
<comment type="caution">
    <text evidence="5">The sequence shown here is derived from an EMBL/GenBank/DDBJ whole genome shotgun (WGS) entry which is preliminary data.</text>
</comment>
<dbReference type="PANTHER" id="PTHR42877:SF4">
    <property type="entry name" value="FAD_NAD(P)-BINDING DOMAIN-CONTAINING PROTEIN-RELATED"/>
    <property type="match status" value="1"/>
</dbReference>
<evidence type="ECO:0000256" key="1">
    <source>
        <dbReference type="ARBA" id="ARBA00010139"/>
    </source>
</evidence>
<sequence>MAPTVAIIGAGFGGLCMAIRLRKAGITTFTVFEKADGLGGTWRDNTYPGAACDVPSHLYSYSFEPHRGWSGRYPAQPELLAYLEHCADKYGLRPHLRLNTEVTAAEYDERANLWQVTTAGGERRAFDVVVSGVGQLNRPRLPGIPGVETFEGTSFHSARWDHGHDLAGRRVAVIGNGSSAAQFIPRIAPVAGHLDVYQRTPNWVIPKAGGAYGERERLAFQHVPLLQRAERERVFRFVETVIFPALVDGWSRNLVTRRAQEHLRRQVKDPQLRAELTPGYPIGCKRIVIDNDFYPALTRANVDLVTDPITRVVPGGVETAGGRVREADTLIFATGFHTTDFLAPIEITGRDGHRLAETWKGGAEAYLGIAMPRFPNLFLLYGPNTNLGHNSIILMIESQVRYIMGCLTLLRAHGPMEVRQTAMDAWRRALHAAMERTVWQASCHSWYKNDAGRVTNNWPRPTTVYRRITRAPRREAYRFG</sequence>
<dbReference type="RefSeq" id="WP_380824184.1">
    <property type="nucleotide sequence ID" value="NZ_JBHTCG010000002.1"/>
</dbReference>
<evidence type="ECO:0000256" key="2">
    <source>
        <dbReference type="ARBA" id="ARBA00022630"/>
    </source>
</evidence>
<dbReference type="Pfam" id="PF00743">
    <property type="entry name" value="FMO-like"/>
    <property type="match status" value="1"/>
</dbReference>
<evidence type="ECO:0000256" key="4">
    <source>
        <dbReference type="ARBA" id="ARBA00023002"/>
    </source>
</evidence>
<comment type="similarity">
    <text evidence="1">Belongs to the FAD-binding monooxygenase family.</text>
</comment>
<dbReference type="InterPro" id="IPR020946">
    <property type="entry name" value="Flavin_mOase-like"/>
</dbReference>
<dbReference type="EC" id="1.14.13.-" evidence="5"/>
<dbReference type="EMBL" id="JBHTCG010000002">
    <property type="protein sequence ID" value="MFC7381259.1"/>
    <property type="molecule type" value="Genomic_DNA"/>
</dbReference>
<keyword evidence="4 5" id="KW-0560">Oxidoreductase</keyword>
<keyword evidence="5" id="KW-0503">Monooxygenase</keyword>
<protein>
    <submittedName>
        <fullName evidence="5">Flavin-containing monooxygenase</fullName>
        <ecNumber evidence="5">1.14.13.-</ecNumber>
    </submittedName>
</protein>
<organism evidence="5 6">
    <name type="scientific">Sphaerisporangium rhizosphaerae</name>
    <dbReference type="NCBI Taxonomy" id="2269375"/>
    <lineage>
        <taxon>Bacteria</taxon>
        <taxon>Bacillati</taxon>
        <taxon>Actinomycetota</taxon>
        <taxon>Actinomycetes</taxon>
        <taxon>Streptosporangiales</taxon>
        <taxon>Streptosporangiaceae</taxon>
        <taxon>Sphaerisporangium</taxon>
    </lineage>
</organism>
<dbReference type="InterPro" id="IPR051209">
    <property type="entry name" value="FAD-bind_Monooxygenase_sf"/>
</dbReference>
<dbReference type="Proteomes" id="UP001596496">
    <property type="component" value="Unassembled WGS sequence"/>
</dbReference>
<reference evidence="6" key="1">
    <citation type="journal article" date="2019" name="Int. J. Syst. Evol. Microbiol.">
        <title>The Global Catalogue of Microorganisms (GCM) 10K type strain sequencing project: providing services to taxonomists for standard genome sequencing and annotation.</title>
        <authorList>
            <consortium name="The Broad Institute Genomics Platform"/>
            <consortium name="The Broad Institute Genome Sequencing Center for Infectious Disease"/>
            <person name="Wu L."/>
            <person name="Ma J."/>
        </authorList>
    </citation>
    <scope>NUCLEOTIDE SEQUENCE [LARGE SCALE GENOMIC DNA]</scope>
    <source>
        <strain evidence="6">CECT 7649</strain>
    </source>
</reference>
<gene>
    <name evidence="5" type="ORF">ACFQSB_03500</name>
</gene>
<dbReference type="PANTHER" id="PTHR42877">
    <property type="entry name" value="L-ORNITHINE N(5)-MONOOXYGENASE-RELATED"/>
    <property type="match status" value="1"/>
</dbReference>
<keyword evidence="6" id="KW-1185">Reference proteome</keyword>
<dbReference type="InterPro" id="IPR036188">
    <property type="entry name" value="FAD/NAD-bd_sf"/>
</dbReference>
<evidence type="ECO:0000313" key="6">
    <source>
        <dbReference type="Proteomes" id="UP001596496"/>
    </source>
</evidence>
<evidence type="ECO:0000256" key="3">
    <source>
        <dbReference type="ARBA" id="ARBA00022827"/>
    </source>
</evidence>
<keyword evidence="2" id="KW-0285">Flavoprotein</keyword>
<keyword evidence="3" id="KW-0274">FAD</keyword>